<evidence type="ECO:0000313" key="2">
    <source>
        <dbReference type="Proteomes" id="UP000583929"/>
    </source>
</evidence>
<dbReference type="EMBL" id="JAATIQ010000414">
    <property type="protein sequence ID" value="KAF4357145.1"/>
    <property type="molecule type" value="Genomic_DNA"/>
</dbReference>
<proteinExistence type="predicted"/>
<keyword evidence="2" id="KW-1185">Reference proteome</keyword>
<organism evidence="1 2">
    <name type="scientific">Cannabis sativa</name>
    <name type="common">Hemp</name>
    <name type="synonym">Marijuana</name>
    <dbReference type="NCBI Taxonomy" id="3483"/>
    <lineage>
        <taxon>Eukaryota</taxon>
        <taxon>Viridiplantae</taxon>
        <taxon>Streptophyta</taxon>
        <taxon>Embryophyta</taxon>
        <taxon>Tracheophyta</taxon>
        <taxon>Spermatophyta</taxon>
        <taxon>Magnoliopsida</taxon>
        <taxon>eudicotyledons</taxon>
        <taxon>Gunneridae</taxon>
        <taxon>Pentapetalae</taxon>
        <taxon>rosids</taxon>
        <taxon>fabids</taxon>
        <taxon>Rosales</taxon>
        <taxon>Cannabaceae</taxon>
        <taxon>Cannabis</taxon>
    </lineage>
</organism>
<accession>A0A7J6EFB2</accession>
<name>A0A7J6EFB2_CANSA</name>
<reference evidence="1 2" key="1">
    <citation type="journal article" date="2020" name="bioRxiv">
        <title>Sequence and annotation of 42 cannabis genomes reveals extensive copy number variation in cannabinoid synthesis and pathogen resistance genes.</title>
        <authorList>
            <person name="Mckernan K.J."/>
            <person name="Helbert Y."/>
            <person name="Kane L.T."/>
            <person name="Ebling H."/>
            <person name="Zhang L."/>
            <person name="Liu B."/>
            <person name="Eaton Z."/>
            <person name="Mclaughlin S."/>
            <person name="Kingan S."/>
            <person name="Baybayan P."/>
            <person name="Concepcion G."/>
            <person name="Jordan M."/>
            <person name="Riva A."/>
            <person name="Barbazuk W."/>
            <person name="Harkins T."/>
        </authorList>
    </citation>
    <scope>NUCLEOTIDE SEQUENCE [LARGE SCALE GENOMIC DNA]</scope>
    <source>
        <strain evidence="2">cv. Jamaican Lion 4</strain>
        <tissue evidence="1">Leaf</tissue>
    </source>
</reference>
<protein>
    <submittedName>
        <fullName evidence="1">Uncharacterized protein</fullName>
    </submittedName>
</protein>
<sequence length="167" mass="18435">MAGRVRSDPIDIPRGGCIALDKATLSLFLDDTLAKILATCSLFGKVISRKVSDLGVVCGTIKRAWTNIDNVTTTDTLSTTRFALKVNNEAGKSGYGIRHCVDNIPFLYLTSENAQKLGLQAGEVLQIDEDAEEKPKWIEWLRFRVGVKASLPHFTGCYFKKQNGEKI</sequence>
<gene>
    <name evidence="1" type="ORF">G4B88_017322</name>
</gene>
<comment type="caution">
    <text evidence="1">The sequence shown here is derived from an EMBL/GenBank/DDBJ whole genome shotgun (WGS) entry which is preliminary data.</text>
</comment>
<dbReference type="AlphaFoldDB" id="A0A7J6EFB2"/>
<evidence type="ECO:0000313" key="1">
    <source>
        <dbReference type="EMBL" id="KAF4357145.1"/>
    </source>
</evidence>
<dbReference type="Proteomes" id="UP000583929">
    <property type="component" value="Unassembled WGS sequence"/>
</dbReference>